<evidence type="ECO:0008006" key="4">
    <source>
        <dbReference type="Google" id="ProtNLM"/>
    </source>
</evidence>
<gene>
    <name evidence="2" type="ORF">O1Q98_01415</name>
</gene>
<organism evidence="2 3">
    <name type="scientific">Dickeya lacustris</name>
    <dbReference type="NCBI Taxonomy" id="2259638"/>
    <lineage>
        <taxon>Bacteria</taxon>
        <taxon>Pseudomonadati</taxon>
        <taxon>Pseudomonadota</taxon>
        <taxon>Gammaproteobacteria</taxon>
        <taxon>Enterobacterales</taxon>
        <taxon>Pectobacteriaceae</taxon>
        <taxon>Dickeya</taxon>
    </lineage>
</organism>
<accession>A0ABY8G7T4</accession>
<dbReference type="Gene3D" id="3.30.110.70">
    <property type="entry name" value="Hypothetical protein apc22750. Chain B"/>
    <property type="match status" value="1"/>
</dbReference>
<dbReference type="RefSeq" id="WP_125259455.1">
    <property type="nucleotide sequence ID" value="NZ_CP114280.1"/>
</dbReference>
<evidence type="ECO:0000256" key="1">
    <source>
        <dbReference type="SAM" id="SignalP"/>
    </source>
</evidence>
<reference evidence="2 3" key="1">
    <citation type="submission" date="2022-12" db="EMBL/GenBank/DDBJ databases">
        <title>Complete genome sequencing of Dickeya lacustris type strain LMG30899.</title>
        <authorList>
            <person name="Dobhal S."/>
            <person name="Arizala D."/>
            <person name="Arif M."/>
        </authorList>
    </citation>
    <scope>NUCLEOTIDE SEQUENCE [LARGE SCALE GENOMIC DNA]</scope>
    <source>
        <strain evidence="2 3">LMG30899</strain>
    </source>
</reference>
<protein>
    <recommendedName>
        <fullName evidence="4">Lipoprotein</fullName>
    </recommendedName>
</protein>
<keyword evidence="3" id="KW-1185">Reference proteome</keyword>
<name>A0ABY8G7T4_9GAMM</name>
<dbReference type="EMBL" id="CP114280">
    <property type="protein sequence ID" value="WFN56015.1"/>
    <property type="molecule type" value="Genomic_DNA"/>
</dbReference>
<dbReference type="Proteomes" id="UP001219630">
    <property type="component" value="Chromosome"/>
</dbReference>
<keyword evidence="1" id="KW-0732">Signal</keyword>
<feature type="chain" id="PRO_5045858953" description="Lipoprotein" evidence="1">
    <location>
        <begin position="22"/>
        <end position="126"/>
    </location>
</feature>
<evidence type="ECO:0000313" key="3">
    <source>
        <dbReference type="Proteomes" id="UP001219630"/>
    </source>
</evidence>
<evidence type="ECO:0000313" key="2">
    <source>
        <dbReference type="EMBL" id="WFN56015.1"/>
    </source>
</evidence>
<dbReference type="PROSITE" id="PS51257">
    <property type="entry name" value="PROKAR_LIPOPROTEIN"/>
    <property type="match status" value="1"/>
</dbReference>
<sequence>MNNFFKIPLIIISALTLSACASNPRIEYLSGEQRSKAINMPVYKNNPLSPNAKTIKAVDGLSCNRNKYQAPDISESEALEGVKIKAAMLNADAVVNTICQKNSDTDWINNCWASVKCIGDAVTIVK</sequence>
<feature type="signal peptide" evidence="1">
    <location>
        <begin position="1"/>
        <end position="21"/>
    </location>
</feature>
<proteinExistence type="predicted"/>